<dbReference type="Pfam" id="PF06687">
    <property type="entry name" value="SUR7"/>
    <property type="match status" value="1"/>
</dbReference>
<keyword evidence="3" id="KW-1185">Reference proteome</keyword>
<evidence type="ECO:0000313" key="3">
    <source>
        <dbReference type="Proteomes" id="UP000249056"/>
    </source>
</evidence>
<dbReference type="InterPro" id="IPR009571">
    <property type="entry name" value="SUR7/Rim9-like_fungi"/>
</dbReference>
<dbReference type="Proteomes" id="UP000249056">
    <property type="component" value="Unassembled WGS sequence"/>
</dbReference>
<sequence>MGFGRFLCVGVPFGLTLASLVCLLMASLAGITDKSLELFTVNTTNLSISSSTLLSLEKSVTKRGLGDLHVSALTSTSTSSAQSSLESLIASATGTDSAVNITAKDLGLANSYQISLWSYCATTGTNRTCSSPKFNWAASSLNTSSIDSLAASTGTNVTLPSDIKHALKTFTVVSKWTQVVYIIALVATATELFLGLFAICSTAASCVTYIISGFSTTAAIVASVMATALCSVTVGAIKSSAKAYGVKANIDTHFLAITWLAVVFSVASSFFWVFTICCCASSNKASKRDRRSLNDSEKLIPQNTAYQKIDTPETGYVGQQQGIYHPQQYHQPTRTGAYEPYSHGAI</sequence>
<dbReference type="GO" id="GO:0005886">
    <property type="term" value="C:plasma membrane"/>
    <property type="evidence" value="ECO:0007669"/>
    <property type="project" value="InterPro"/>
</dbReference>
<dbReference type="OrthoDB" id="4480814at2759"/>
<proteinExistence type="predicted"/>
<evidence type="ECO:0000313" key="2">
    <source>
        <dbReference type="EMBL" id="RAL61853.1"/>
    </source>
</evidence>
<feature type="transmembrane region" description="Helical" evidence="1">
    <location>
        <begin position="218"/>
        <end position="237"/>
    </location>
</feature>
<feature type="transmembrane region" description="Helical" evidence="1">
    <location>
        <begin position="179"/>
        <end position="211"/>
    </location>
</feature>
<dbReference type="AlphaFoldDB" id="A0A395IR22"/>
<accession>A0A395IR22</accession>
<gene>
    <name evidence="2" type="ORF">DID88_002916</name>
</gene>
<dbReference type="InterPro" id="IPR052413">
    <property type="entry name" value="SUR7_domain"/>
</dbReference>
<reference evidence="2 3" key="1">
    <citation type="submission" date="2018-06" db="EMBL/GenBank/DDBJ databases">
        <title>Genome Sequence of the Brown Rot Fungal Pathogen Monilinia fructigena.</title>
        <authorList>
            <person name="Landi L."/>
            <person name="De Miccolis Angelini R.M."/>
            <person name="Pollastro S."/>
            <person name="Abate D."/>
            <person name="Faretra F."/>
            <person name="Romanazzi G."/>
        </authorList>
    </citation>
    <scope>NUCLEOTIDE SEQUENCE [LARGE SCALE GENOMIC DNA]</scope>
    <source>
        <strain evidence="2 3">Mfrg269</strain>
    </source>
</reference>
<comment type="caution">
    <text evidence="2">The sequence shown here is derived from an EMBL/GenBank/DDBJ whole genome shotgun (WGS) entry which is preliminary data.</text>
</comment>
<evidence type="ECO:0008006" key="4">
    <source>
        <dbReference type="Google" id="ProtNLM"/>
    </source>
</evidence>
<keyword evidence="1" id="KW-1133">Transmembrane helix</keyword>
<feature type="transmembrane region" description="Helical" evidence="1">
    <location>
        <begin position="257"/>
        <end position="281"/>
    </location>
</feature>
<dbReference type="GO" id="GO:0051285">
    <property type="term" value="C:cell cortex of cell tip"/>
    <property type="evidence" value="ECO:0007669"/>
    <property type="project" value="TreeGrafter"/>
</dbReference>
<organism evidence="2 3">
    <name type="scientific">Monilinia fructigena</name>
    <dbReference type="NCBI Taxonomy" id="38457"/>
    <lineage>
        <taxon>Eukaryota</taxon>
        <taxon>Fungi</taxon>
        <taxon>Dikarya</taxon>
        <taxon>Ascomycota</taxon>
        <taxon>Pezizomycotina</taxon>
        <taxon>Leotiomycetes</taxon>
        <taxon>Helotiales</taxon>
        <taxon>Sclerotiniaceae</taxon>
        <taxon>Monilinia</taxon>
    </lineage>
</organism>
<protein>
    <recommendedName>
        <fullName evidence="4">SUR7 protein</fullName>
    </recommendedName>
</protein>
<keyword evidence="1" id="KW-0812">Transmembrane</keyword>
<dbReference type="GO" id="GO:0031505">
    <property type="term" value="P:fungal-type cell wall organization"/>
    <property type="evidence" value="ECO:0007669"/>
    <property type="project" value="TreeGrafter"/>
</dbReference>
<name>A0A395IR22_9HELO</name>
<keyword evidence="1" id="KW-0472">Membrane</keyword>
<dbReference type="PANTHER" id="PTHR28019">
    <property type="entry name" value="CELL MEMBRANE PROTEIN YLR413W-RELATED"/>
    <property type="match status" value="1"/>
</dbReference>
<dbReference type="PANTHER" id="PTHR28019:SF3">
    <property type="entry name" value="INTEGRAL MEMBRANE PROTEIN (AFU_ORTHOLOGUE AFUA_6G07470)"/>
    <property type="match status" value="1"/>
</dbReference>
<dbReference type="EMBL" id="QKRW01000028">
    <property type="protein sequence ID" value="RAL61853.1"/>
    <property type="molecule type" value="Genomic_DNA"/>
</dbReference>
<evidence type="ECO:0000256" key="1">
    <source>
        <dbReference type="SAM" id="Phobius"/>
    </source>
</evidence>